<evidence type="ECO:0000259" key="1">
    <source>
        <dbReference type="Pfam" id="PF01979"/>
    </source>
</evidence>
<name>A0A1C6HPE4_9FIRM</name>
<dbReference type="SUPFAM" id="SSF51338">
    <property type="entry name" value="Composite domain of metallo-dependent hydrolases"/>
    <property type="match status" value="1"/>
</dbReference>
<evidence type="ECO:0000313" key="2">
    <source>
        <dbReference type="EMBL" id="SCJ59371.1"/>
    </source>
</evidence>
<dbReference type="InterPro" id="IPR011059">
    <property type="entry name" value="Metal-dep_hydrolase_composite"/>
</dbReference>
<dbReference type="AlphaFoldDB" id="A0A1C6HPE4"/>
<organism evidence="2">
    <name type="scientific">uncultured Anaerotruncus sp</name>
    <dbReference type="NCBI Taxonomy" id="905011"/>
    <lineage>
        <taxon>Bacteria</taxon>
        <taxon>Bacillati</taxon>
        <taxon>Bacillota</taxon>
        <taxon>Clostridia</taxon>
        <taxon>Eubacteriales</taxon>
        <taxon>Oscillospiraceae</taxon>
        <taxon>Anaerotruncus</taxon>
        <taxon>environmental samples</taxon>
    </lineage>
</organism>
<dbReference type="Gene3D" id="2.30.40.10">
    <property type="entry name" value="Urease, subunit C, domain 1"/>
    <property type="match status" value="1"/>
</dbReference>
<dbReference type="GO" id="GO:0016810">
    <property type="term" value="F:hydrolase activity, acting on carbon-nitrogen (but not peptide) bonds"/>
    <property type="evidence" value="ECO:0007669"/>
    <property type="project" value="InterPro"/>
</dbReference>
<gene>
    <name evidence="2" type="ORF">SAMEA3545359_00962</name>
</gene>
<dbReference type="InterPro" id="IPR006680">
    <property type="entry name" value="Amidohydro-rel"/>
</dbReference>
<reference evidence="2" key="1">
    <citation type="submission" date="2015-09" db="EMBL/GenBank/DDBJ databases">
        <authorList>
            <consortium name="Pathogen Informatics"/>
        </authorList>
    </citation>
    <scope>NUCLEOTIDE SEQUENCE</scope>
    <source>
        <strain evidence="2">2789STDY5834896</strain>
    </source>
</reference>
<dbReference type="Gene3D" id="3.20.20.140">
    <property type="entry name" value="Metal-dependent hydrolases"/>
    <property type="match status" value="1"/>
</dbReference>
<dbReference type="PANTHER" id="PTHR43135:SF3">
    <property type="entry name" value="ALPHA-D-RIBOSE 1-METHYLPHOSPHONATE 5-TRIPHOSPHATE DIPHOSPHATASE"/>
    <property type="match status" value="1"/>
</dbReference>
<accession>A0A1C6HPE4</accession>
<feature type="domain" description="Amidohydrolase-related" evidence="1">
    <location>
        <begin position="33"/>
        <end position="381"/>
    </location>
</feature>
<dbReference type="PANTHER" id="PTHR43135">
    <property type="entry name" value="ALPHA-D-RIBOSE 1-METHYLPHOSPHONATE 5-TRIPHOSPHATE DIPHOSPHATASE"/>
    <property type="match status" value="1"/>
</dbReference>
<proteinExistence type="predicted"/>
<sequence length="383" mass="40927">MAVVIEDNKIVEVAPAAAVDCAGCEVIDLSDKFVMPGLIDTHLHTAFDGRPGCMETQITWTAGDFAFASMKNAEKDLMAGFTTVRDEGSYGFVDVALRNAINRGDVVGPRMMVSGRPLGTTGGHSDSHYNPDIHGETTMGLISDGPDGARHAARYTLKYGADQIKLMATGGVMSIGDEPGAPDFTFEEMKAALDVANSRGHISSAHAHGAVGIKNAIRAGITSIEHGMMMDDECIDMMAEHGTYLVPTIVAAYKIVENGDSLPAEAVEKATRCLVNHGKNLEKCRAKGVKIAFGTDAGTYYNYHGTQTCEFALMQKYGNFGVAESLLSATKVASELMRMNDRVGSIEAGKLADITAFDVSPFDDIHTMENCTFVMKDGVVYKG</sequence>
<dbReference type="InterPro" id="IPR051781">
    <property type="entry name" value="Metallo-dep_Hydrolase"/>
</dbReference>
<dbReference type="CDD" id="cd01299">
    <property type="entry name" value="Met_dep_hydrolase_A"/>
    <property type="match status" value="1"/>
</dbReference>
<dbReference type="InterPro" id="IPR057744">
    <property type="entry name" value="OTAase-like"/>
</dbReference>
<dbReference type="Pfam" id="PF01979">
    <property type="entry name" value="Amidohydro_1"/>
    <property type="match status" value="1"/>
</dbReference>
<dbReference type="SUPFAM" id="SSF51556">
    <property type="entry name" value="Metallo-dependent hydrolases"/>
    <property type="match status" value="1"/>
</dbReference>
<dbReference type="InterPro" id="IPR032466">
    <property type="entry name" value="Metal_Hydrolase"/>
</dbReference>
<dbReference type="EMBL" id="FMHG01000001">
    <property type="protein sequence ID" value="SCJ59371.1"/>
    <property type="molecule type" value="Genomic_DNA"/>
</dbReference>
<protein>
    <submittedName>
        <fullName evidence="2">Imidazolonepropionase</fullName>
    </submittedName>
</protein>